<evidence type="ECO:0000313" key="2">
    <source>
        <dbReference type="Proteomes" id="UP000267027"/>
    </source>
</evidence>
<protein>
    <submittedName>
        <fullName evidence="3">DUF3291 domain-containing protein</fullName>
    </submittedName>
</protein>
<evidence type="ECO:0000313" key="3">
    <source>
        <dbReference type="WBParaSite" id="ACOC_0000951201-mRNA-1"/>
    </source>
</evidence>
<proteinExistence type="predicted"/>
<dbReference type="STRING" id="334426.A0A0R3PUE4"/>
<evidence type="ECO:0000313" key="1">
    <source>
        <dbReference type="EMBL" id="VDM61098.1"/>
    </source>
</evidence>
<dbReference type="Proteomes" id="UP000267027">
    <property type="component" value="Unassembled WGS sequence"/>
</dbReference>
<accession>A0A0R3PUE4</accession>
<reference evidence="3" key="1">
    <citation type="submission" date="2017-02" db="UniProtKB">
        <authorList>
            <consortium name="WormBaseParasite"/>
        </authorList>
    </citation>
    <scope>IDENTIFICATION</scope>
</reference>
<organism evidence="3">
    <name type="scientific">Angiostrongylus costaricensis</name>
    <name type="common">Nematode worm</name>
    <dbReference type="NCBI Taxonomy" id="334426"/>
    <lineage>
        <taxon>Eukaryota</taxon>
        <taxon>Metazoa</taxon>
        <taxon>Ecdysozoa</taxon>
        <taxon>Nematoda</taxon>
        <taxon>Chromadorea</taxon>
        <taxon>Rhabditida</taxon>
        <taxon>Rhabditina</taxon>
        <taxon>Rhabditomorpha</taxon>
        <taxon>Strongyloidea</taxon>
        <taxon>Metastrongylidae</taxon>
        <taxon>Angiostrongylus</taxon>
    </lineage>
</organism>
<keyword evidence="2" id="KW-1185">Reference proteome</keyword>
<sequence length="114" mass="13252">MASEEIDIRHHRFPFCIVWTPLPEDEMGFDWPTMYWKLPIDSVEGGVEAYDRAIQEASDLYKGRMVRRMWNIVFLHTLPSCAISPNLEIDLHSPCPPSLLPLWGRKIDTRIVGE</sequence>
<dbReference type="AlphaFoldDB" id="A0A0R3PUE4"/>
<reference evidence="1 2" key="2">
    <citation type="submission" date="2018-11" db="EMBL/GenBank/DDBJ databases">
        <authorList>
            <consortium name="Pathogen Informatics"/>
        </authorList>
    </citation>
    <scope>NUCLEOTIDE SEQUENCE [LARGE SCALE GENOMIC DNA]</scope>
    <source>
        <strain evidence="1 2">Costa Rica</strain>
    </source>
</reference>
<dbReference type="OrthoDB" id="267284at2759"/>
<dbReference type="EMBL" id="UYYA01004309">
    <property type="protein sequence ID" value="VDM61098.1"/>
    <property type="molecule type" value="Genomic_DNA"/>
</dbReference>
<name>A0A0R3PUE4_ANGCS</name>
<dbReference type="WBParaSite" id="ACOC_0000951201-mRNA-1">
    <property type="protein sequence ID" value="ACOC_0000951201-mRNA-1"/>
    <property type="gene ID" value="ACOC_0000951201"/>
</dbReference>
<gene>
    <name evidence="1" type="ORF">ACOC_LOCUS9513</name>
</gene>